<keyword evidence="1" id="KW-0472">Membrane</keyword>
<accession>A0A224YCP6</accession>
<protein>
    <submittedName>
        <fullName evidence="2">Uncharacterized protein</fullName>
    </submittedName>
</protein>
<sequence length="132" mass="15282">MCIVFMLSGVLYLLYVLFQHSVAKISDLSCFAFAHWLCLFTVTPSLFLYSCCVFCSCCFENVPILFCLFLFIHFMSYIVYLCFWAFVTVETCLKTYLICKSCIVRLSWFVGPELASSFFFFFCIPGTVCSFI</sequence>
<organism evidence="2">
    <name type="scientific">Rhipicephalus zambeziensis</name>
    <dbReference type="NCBI Taxonomy" id="60191"/>
    <lineage>
        <taxon>Eukaryota</taxon>
        <taxon>Metazoa</taxon>
        <taxon>Ecdysozoa</taxon>
        <taxon>Arthropoda</taxon>
        <taxon>Chelicerata</taxon>
        <taxon>Arachnida</taxon>
        <taxon>Acari</taxon>
        <taxon>Parasitiformes</taxon>
        <taxon>Ixodida</taxon>
        <taxon>Ixodoidea</taxon>
        <taxon>Ixodidae</taxon>
        <taxon>Rhipicephalinae</taxon>
        <taxon>Rhipicephalus</taxon>
        <taxon>Rhipicephalus</taxon>
    </lineage>
</organism>
<feature type="transmembrane region" description="Helical" evidence="1">
    <location>
        <begin position="64"/>
        <end position="87"/>
    </location>
</feature>
<evidence type="ECO:0000313" key="2">
    <source>
        <dbReference type="EMBL" id="MAA13469.1"/>
    </source>
</evidence>
<evidence type="ECO:0000256" key="1">
    <source>
        <dbReference type="SAM" id="Phobius"/>
    </source>
</evidence>
<keyword evidence="1" id="KW-1133">Transmembrane helix</keyword>
<feature type="transmembrane region" description="Helical" evidence="1">
    <location>
        <begin position="114"/>
        <end position="131"/>
    </location>
</feature>
<keyword evidence="1" id="KW-0812">Transmembrane</keyword>
<name>A0A224YCP6_9ACAR</name>
<dbReference type="EMBL" id="GFPF01002323">
    <property type="protein sequence ID" value="MAA13469.1"/>
    <property type="molecule type" value="Transcribed_RNA"/>
</dbReference>
<dbReference type="AlphaFoldDB" id="A0A224YCP6"/>
<reference evidence="2" key="1">
    <citation type="journal article" date="2017" name="Parasit. Vectors">
        <title>Sialotranscriptomics of Rhipicephalus zambeziensis reveals intricate expression profiles of secretory proteins and suggests tight temporal transcriptional regulation during blood-feeding.</title>
        <authorList>
            <person name="de Castro M.H."/>
            <person name="de Klerk D."/>
            <person name="Pienaar R."/>
            <person name="Rees D.J.G."/>
            <person name="Mans B.J."/>
        </authorList>
    </citation>
    <scope>NUCLEOTIDE SEQUENCE</scope>
    <source>
        <tissue evidence="2">Salivary glands</tissue>
    </source>
</reference>
<proteinExistence type="predicted"/>
<feature type="transmembrane region" description="Helical" evidence="1">
    <location>
        <begin position="33"/>
        <end position="57"/>
    </location>
</feature>